<sequence length="82" mass="9129">MRTLSPTLEATQKAKSINPLIKIVLTHGATSYTYTKTRILDINHTEEPFTQRCELVLDNSDKSLSDIDLKGLGGGYLVWCGF</sequence>
<evidence type="ECO:0000313" key="1">
    <source>
        <dbReference type="EMBL" id="GAH09959.1"/>
    </source>
</evidence>
<proteinExistence type="predicted"/>
<reference evidence="1" key="1">
    <citation type="journal article" date="2014" name="Front. Microbiol.">
        <title>High frequency of phylogenetically diverse reductive dehalogenase-homologous genes in deep subseafloor sedimentary metagenomes.</title>
        <authorList>
            <person name="Kawai M."/>
            <person name="Futagami T."/>
            <person name="Toyoda A."/>
            <person name="Takaki Y."/>
            <person name="Nishi S."/>
            <person name="Hori S."/>
            <person name="Arai W."/>
            <person name="Tsubouchi T."/>
            <person name="Morono Y."/>
            <person name="Uchiyama I."/>
            <person name="Ito T."/>
            <person name="Fujiyama A."/>
            <person name="Inagaki F."/>
            <person name="Takami H."/>
        </authorList>
    </citation>
    <scope>NUCLEOTIDE SEQUENCE</scope>
    <source>
        <strain evidence="1">Expedition CK06-06</strain>
    </source>
</reference>
<accession>X1DYI6</accession>
<gene>
    <name evidence="1" type="ORF">S01H4_55928</name>
</gene>
<protein>
    <submittedName>
        <fullName evidence="1">Uncharacterized protein</fullName>
    </submittedName>
</protein>
<organism evidence="1">
    <name type="scientific">marine sediment metagenome</name>
    <dbReference type="NCBI Taxonomy" id="412755"/>
    <lineage>
        <taxon>unclassified sequences</taxon>
        <taxon>metagenomes</taxon>
        <taxon>ecological metagenomes</taxon>
    </lineage>
</organism>
<dbReference type="EMBL" id="BART01032345">
    <property type="protein sequence ID" value="GAH09959.1"/>
    <property type="molecule type" value="Genomic_DNA"/>
</dbReference>
<dbReference type="AlphaFoldDB" id="X1DYI6"/>
<comment type="caution">
    <text evidence="1">The sequence shown here is derived from an EMBL/GenBank/DDBJ whole genome shotgun (WGS) entry which is preliminary data.</text>
</comment>
<name>X1DYI6_9ZZZZ</name>